<name>A0A0H3L0C5_PANAA</name>
<sequence length="201" mass="22961">MFNFFSILLINCILISNLAIIKVYASDNIDVKAWVQTPETSYPTICNKEQIEIFSCPSKSKETIAICMNSANKQMFFAYQENLNIKNLKLDKIKQIVNIPKSGASTILQAETKKGLFRLYFDENINDNPSAVTMNGKVSFECVHNQEAYRTPTNIVKSAQGKDEIVNIWQLKLAPLLKEQQKNNSIIYNEKIGDLWDSWPK</sequence>
<dbReference type="EMBL" id="AP012032">
    <property type="protein sequence ID" value="BAK11335.1"/>
    <property type="molecule type" value="Genomic_DNA"/>
</dbReference>
<dbReference type="Proteomes" id="UP000006690">
    <property type="component" value="Chromosome"/>
</dbReference>
<dbReference type="RefSeq" id="WP_014593732.1">
    <property type="nucleotide sequence ID" value="NC_017531.2"/>
</dbReference>
<dbReference type="KEGG" id="paj:PAJ_1255"/>
<reference evidence="2" key="1">
    <citation type="journal article" date="2012" name="Appl. Microbiol. Biotechnol.">
        <title>The complete genome sequence of Pantoea ananatis AJ13355, an organism with great biotechnological potential.</title>
        <authorList>
            <person name="Hara Y."/>
            <person name="Kadotani N."/>
            <person name="Izui H."/>
            <person name="Katashkina J.I."/>
            <person name="Kuvaeva T.M."/>
            <person name="Andreeva I.G."/>
            <person name="Golubeva L.I."/>
            <person name="Malko D.B."/>
            <person name="Makeev V.J."/>
            <person name="Mashko S.V."/>
            <person name="Kozlov Y.I."/>
        </authorList>
    </citation>
    <scope>NUCLEOTIDE SEQUENCE [LARGE SCALE GENOMIC DNA]</scope>
    <source>
        <strain evidence="2">AJ13355</strain>
    </source>
</reference>
<organism evidence="1 2">
    <name type="scientific">Pantoea ananatis (strain AJ13355)</name>
    <dbReference type="NCBI Taxonomy" id="932677"/>
    <lineage>
        <taxon>Bacteria</taxon>
        <taxon>Pseudomonadati</taxon>
        <taxon>Pseudomonadota</taxon>
        <taxon>Gammaproteobacteria</taxon>
        <taxon>Enterobacterales</taxon>
        <taxon>Erwiniaceae</taxon>
        <taxon>Pantoea</taxon>
    </lineage>
</organism>
<gene>
    <name evidence="1" type="ordered locus">PAJ_1255</name>
</gene>
<proteinExistence type="predicted"/>
<evidence type="ECO:0000313" key="2">
    <source>
        <dbReference type="Proteomes" id="UP000006690"/>
    </source>
</evidence>
<evidence type="ECO:0000313" key="1">
    <source>
        <dbReference type="EMBL" id="BAK11335.1"/>
    </source>
</evidence>
<protein>
    <submittedName>
        <fullName evidence="1">Uncharacterized protein</fullName>
    </submittedName>
</protein>
<dbReference type="HOGENOM" id="CLU_1359297_0_0_6"/>
<dbReference type="AlphaFoldDB" id="A0A0H3L0C5"/>
<accession>A0A0H3L0C5</accession>